<gene>
    <name evidence="1" type="ORF">HMPREF7215_1582</name>
</gene>
<reference evidence="1 2" key="1">
    <citation type="submission" date="2009-12" db="EMBL/GenBank/DDBJ databases">
        <authorList>
            <person name="Shrivastava S."/>
            <person name="Madupu R."/>
            <person name="Durkin A.S."/>
            <person name="Torralba M."/>
            <person name="Methe B."/>
            <person name="Sutton G.G."/>
            <person name="Strausberg R.L."/>
            <person name="Nelson K.E."/>
        </authorList>
    </citation>
    <scope>NUCLEOTIDE SEQUENCE [LARGE SCALE GENOMIC DNA]</scope>
    <source>
        <strain evidence="1 2">W5455</strain>
    </source>
</reference>
<sequence length="97" mass="10974">MRRPRIRITLIDRKGPCPCHRGHRVGDEWDFDSERGTLCPMAMHVAFLYIDILRYGGEIPGQPKGTAVFCCPDADTINVFKVERLTTDSPSKNSLPE</sequence>
<comment type="caution">
    <text evidence="1">The sequence shown here is derived from an EMBL/GenBank/DDBJ whole genome shotgun (WGS) entry which is preliminary data.</text>
</comment>
<keyword evidence="2" id="KW-1185">Reference proteome</keyword>
<dbReference type="NCBIfam" id="TIGR04076">
    <property type="entry name" value="TIGR04076 family protein"/>
    <property type="match status" value="1"/>
</dbReference>
<dbReference type="RefSeq" id="WP_009164118.1">
    <property type="nucleotide sequence ID" value="NZ_ADFP01000039.1"/>
</dbReference>
<protein>
    <recommendedName>
        <fullName evidence="3">TIGR04076 family protein</fullName>
    </recommendedName>
</protein>
<dbReference type="GeneID" id="90984997"/>
<dbReference type="EMBL" id="ADFP01000039">
    <property type="protein sequence ID" value="EFB91497.1"/>
    <property type="molecule type" value="Genomic_DNA"/>
</dbReference>
<dbReference type="InterPro" id="IPR023811">
    <property type="entry name" value="CHP04076"/>
</dbReference>
<evidence type="ECO:0000313" key="1">
    <source>
        <dbReference type="EMBL" id="EFB91497.1"/>
    </source>
</evidence>
<proteinExistence type="predicted"/>
<organism evidence="1 2">
    <name type="scientific">Pyramidobacter piscolens W5455</name>
    <dbReference type="NCBI Taxonomy" id="352165"/>
    <lineage>
        <taxon>Bacteria</taxon>
        <taxon>Thermotogati</taxon>
        <taxon>Synergistota</taxon>
        <taxon>Synergistia</taxon>
        <taxon>Synergistales</taxon>
        <taxon>Dethiosulfovibrionaceae</taxon>
        <taxon>Pyramidobacter</taxon>
    </lineage>
</organism>
<evidence type="ECO:0000313" key="2">
    <source>
        <dbReference type="Proteomes" id="UP000006462"/>
    </source>
</evidence>
<evidence type="ECO:0008006" key="3">
    <source>
        <dbReference type="Google" id="ProtNLM"/>
    </source>
</evidence>
<dbReference type="Proteomes" id="UP000006462">
    <property type="component" value="Unassembled WGS sequence"/>
</dbReference>
<accession>A0ABM9ZXA1</accession>
<name>A0ABM9ZXA1_9BACT</name>